<dbReference type="SUPFAM" id="SSF51445">
    <property type="entry name" value="(Trans)glycosidases"/>
    <property type="match status" value="1"/>
</dbReference>
<comment type="similarity">
    <text evidence="1">Belongs to the glycosyl hydrolase 25 family.</text>
</comment>
<accession>K1T5Z6</accession>
<dbReference type="CDD" id="cd06414">
    <property type="entry name" value="GH25_LytC-like"/>
    <property type="match status" value="1"/>
</dbReference>
<evidence type="ECO:0000256" key="3">
    <source>
        <dbReference type="ARBA" id="ARBA00023295"/>
    </source>
</evidence>
<dbReference type="InterPro" id="IPR018077">
    <property type="entry name" value="Glyco_hydro_fam25_subgr"/>
</dbReference>
<dbReference type="Pfam" id="PF02368">
    <property type="entry name" value="Big_2"/>
    <property type="match status" value="3"/>
</dbReference>
<dbReference type="Gene3D" id="2.60.40.1080">
    <property type="match status" value="3"/>
</dbReference>
<dbReference type="PANTHER" id="PTHR34135:SF2">
    <property type="entry name" value="LYSOZYME"/>
    <property type="match status" value="1"/>
</dbReference>
<dbReference type="EMBL" id="AJWZ01004582">
    <property type="protein sequence ID" value="EKC65028.1"/>
    <property type="molecule type" value="Genomic_DNA"/>
</dbReference>
<comment type="caution">
    <text evidence="6">The sequence shown here is derived from an EMBL/GenBank/DDBJ whole genome shotgun (WGS) entry which is preliminary data.</text>
</comment>
<reference evidence="6" key="1">
    <citation type="journal article" date="2013" name="Environ. Microbiol.">
        <title>Microbiota from the distal guts of lean and obese adolescents exhibit partial functional redundancy besides clear differences in community structure.</title>
        <authorList>
            <person name="Ferrer M."/>
            <person name="Ruiz A."/>
            <person name="Lanza F."/>
            <person name="Haange S.B."/>
            <person name="Oberbach A."/>
            <person name="Till H."/>
            <person name="Bargiela R."/>
            <person name="Campoy C."/>
            <person name="Segura M.T."/>
            <person name="Richter M."/>
            <person name="von Bergen M."/>
            <person name="Seifert J."/>
            <person name="Suarez A."/>
        </authorList>
    </citation>
    <scope>NUCLEOTIDE SEQUENCE</scope>
</reference>
<dbReference type="GO" id="GO:0016052">
    <property type="term" value="P:carbohydrate catabolic process"/>
    <property type="evidence" value="ECO:0007669"/>
    <property type="project" value="TreeGrafter"/>
</dbReference>
<dbReference type="GO" id="GO:0003796">
    <property type="term" value="F:lysozyme activity"/>
    <property type="evidence" value="ECO:0007669"/>
    <property type="project" value="UniProtKB-EC"/>
</dbReference>
<dbReference type="PROSITE" id="PS51904">
    <property type="entry name" value="GLYCOSYL_HYDROL_F25_2"/>
    <property type="match status" value="1"/>
</dbReference>
<dbReference type="Gene3D" id="3.20.20.80">
    <property type="entry name" value="Glycosidases"/>
    <property type="match status" value="1"/>
</dbReference>
<feature type="domain" description="BIG2" evidence="5">
    <location>
        <begin position="25"/>
        <end position="99"/>
    </location>
</feature>
<dbReference type="EC" id="3.2.1.17" evidence="6"/>
<protein>
    <submittedName>
        <fullName evidence="6">Glycoside hydrolase, family 25</fullName>
        <ecNumber evidence="6">3.2.1.17</ecNumber>
    </submittedName>
</protein>
<dbReference type="SMART" id="SM00641">
    <property type="entry name" value="Glyco_25"/>
    <property type="match status" value="1"/>
</dbReference>
<keyword evidence="2 6" id="KW-0378">Hydrolase</keyword>
<organism evidence="6">
    <name type="scientific">human gut metagenome</name>
    <dbReference type="NCBI Taxonomy" id="408170"/>
    <lineage>
        <taxon>unclassified sequences</taxon>
        <taxon>metagenomes</taxon>
        <taxon>organismal metagenomes</taxon>
    </lineage>
</organism>
<dbReference type="InterPro" id="IPR003343">
    <property type="entry name" value="Big_2"/>
</dbReference>
<evidence type="ECO:0000313" key="6">
    <source>
        <dbReference type="EMBL" id="EKC65028.1"/>
    </source>
</evidence>
<sequence>TAESTTEPTTEAVTEPTTVPKPTTIPKSVKLDKSSITLGTTETYTLKTTVENGTLSQVSFTTDNSKVAGIDNNGKITAVGVGTSKITAKTYNGKTASCTVTVKKLADSITLNKTSITLGVGEKYDLNSSIPNNTAAYYRLYYSNNTAIAPVQKAGGLVTAKTAGTTTIRCKLNNGKEATCKVTVKSAPSRVTVSDKSATLKVGQSKTLKATLNNNAYSYRSTWTSSNTYVATVNSTGKISAKSQGTATITYKTYNGKTASCKLTVSGSVAKCIDVSTWQGSIDFNKVKSAGYDYVIIRAGYGKEKSQKDNMFETNYKNAKSAGLKVGAYWFSYAMSPSTATAEADACLSCIKGKKFELPVYYDMEYQPAMSTSNSNYTKMAVNFCNKLKSNGFKSGVYSSASVYDYLLNRKTLKNNGISIWNAEWYIKPSITCDVWQYSDNGRINGISTNVDLNYI</sequence>
<feature type="region of interest" description="Disordered" evidence="4">
    <location>
        <begin position="1"/>
        <end position="21"/>
    </location>
</feature>
<evidence type="ECO:0000256" key="2">
    <source>
        <dbReference type="ARBA" id="ARBA00022801"/>
    </source>
</evidence>
<feature type="non-terminal residue" evidence="6">
    <location>
        <position position="1"/>
    </location>
</feature>
<dbReference type="PANTHER" id="PTHR34135">
    <property type="entry name" value="LYSOZYME"/>
    <property type="match status" value="1"/>
</dbReference>
<dbReference type="InterPro" id="IPR002053">
    <property type="entry name" value="Glyco_hydro_25"/>
</dbReference>
<feature type="non-terminal residue" evidence="6">
    <location>
        <position position="456"/>
    </location>
</feature>
<dbReference type="GO" id="GO:0009253">
    <property type="term" value="P:peptidoglycan catabolic process"/>
    <property type="evidence" value="ECO:0007669"/>
    <property type="project" value="InterPro"/>
</dbReference>
<keyword evidence="3 6" id="KW-0326">Glycosidase</keyword>
<evidence type="ECO:0000256" key="1">
    <source>
        <dbReference type="ARBA" id="ARBA00010646"/>
    </source>
</evidence>
<dbReference type="InterPro" id="IPR008964">
    <property type="entry name" value="Invasin/intimin_cell_adhesion"/>
</dbReference>
<dbReference type="AlphaFoldDB" id="K1T5Z6"/>
<feature type="domain" description="BIG2" evidence="5">
    <location>
        <begin position="105"/>
        <end position="182"/>
    </location>
</feature>
<evidence type="ECO:0000259" key="5">
    <source>
        <dbReference type="SMART" id="SM00635"/>
    </source>
</evidence>
<gene>
    <name evidence="6" type="ORF">OBE_06643</name>
</gene>
<dbReference type="SUPFAM" id="SSF49373">
    <property type="entry name" value="Invasin/intimin cell-adhesion fragments"/>
    <property type="match status" value="3"/>
</dbReference>
<evidence type="ECO:0000256" key="4">
    <source>
        <dbReference type="SAM" id="MobiDB-lite"/>
    </source>
</evidence>
<dbReference type="GO" id="GO:0016998">
    <property type="term" value="P:cell wall macromolecule catabolic process"/>
    <property type="evidence" value="ECO:0007669"/>
    <property type="project" value="InterPro"/>
</dbReference>
<name>K1T5Z6_9ZZZZ</name>
<feature type="domain" description="BIG2" evidence="5">
    <location>
        <begin position="187"/>
        <end position="262"/>
    </location>
</feature>
<dbReference type="SMART" id="SM00635">
    <property type="entry name" value="BID_2"/>
    <property type="match status" value="3"/>
</dbReference>
<dbReference type="Pfam" id="PF01183">
    <property type="entry name" value="Glyco_hydro_25"/>
    <property type="match status" value="1"/>
</dbReference>
<proteinExistence type="inferred from homology"/>
<dbReference type="InterPro" id="IPR017853">
    <property type="entry name" value="GH"/>
</dbReference>